<gene>
    <name evidence="4" type="ORF">G4Z02_05860</name>
</gene>
<dbReference type="InterPro" id="IPR055431">
    <property type="entry name" value="RsgI_M"/>
</dbReference>
<sequence length="411" mass="46068">MKRNDIERQLYEEFNKQKPDLFQQILEECPKMEYPQQKASFFEQLKQALFSRGFRYAFTSLAVLVILLMVVFGSNPATPQAYSILAIEANPSLVLELNEDSTILSVTAENLDAQTILGDMDLVGVDSNVAINAIIGSMLINGYINDSSNSILLSIQCIDESKEEELITTYTEMVRNLLSGSAIEGSIISQRLRFSEDALALSEQLDISEAKAELLLEIAEVDPRSSLEDLAKLSINDLNLLLEAKNYALDNIHHSGSASTLSVLTMEQAYDIALSHYGLDSTTIVEYEIELEQEDGMLLYEIELETISSDYELIINAKDGTILTSSDNEEPVIDDTILSTIDIQTILGEKLNLNPSLMQEFEIELESENTIVFYDISFEYGENEYELEVDARTGEIYSNSQDESGYDYDDD</sequence>
<dbReference type="InterPro" id="IPR025711">
    <property type="entry name" value="PepSY"/>
</dbReference>
<organism evidence="4 5">
    <name type="scientific">Candidatus Xianfuyuplasma coldseepsis</name>
    <dbReference type="NCBI Taxonomy" id="2782163"/>
    <lineage>
        <taxon>Bacteria</taxon>
        <taxon>Bacillati</taxon>
        <taxon>Mycoplasmatota</taxon>
        <taxon>Mollicutes</taxon>
        <taxon>Candidatus Izemoplasmatales</taxon>
        <taxon>Candidatus Izemoplasmataceae</taxon>
        <taxon>Candidatus Xianfuyuplasma</taxon>
    </lineage>
</organism>
<dbReference type="KEGG" id="xcl:G4Z02_05860"/>
<feature type="domain" description="PepSY" evidence="2">
    <location>
        <begin position="264"/>
        <end position="323"/>
    </location>
</feature>
<keyword evidence="1" id="KW-0472">Membrane</keyword>
<dbReference type="AlphaFoldDB" id="A0A7L7KTJ9"/>
<keyword evidence="1" id="KW-1133">Transmembrane helix</keyword>
<accession>A0A7L7KTJ9</accession>
<dbReference type="Pfam" id="PF03413">
    <property type="entry name" value="PepSY"/>
    <property type="match status" value="2"/>
</dbReference>
<dbReference type="EMBL" id="CP048914">
    <property type="protein sequence ID" value="QMS85294.1"/>
    <property type="molecule type" value="Genomic_DNA"/>
</dbReference>
<keyword evidence="5" id="KW-1185">Reference proteome</keyword>
<evidence type="ECO:0000313" key="4">
    <source>
        <dbReference type="EMBL" id="QMS85294.1"/>
    </source>
</evidence>
<proteinExistence type="predicted"/>
<dbReference type="Pfam" id="PF23750">
    <property type="entry name" value="RsgI_M"/>
    <property type="match status" value="1"/>
</dbReference>
<evidence type="ECO:0000313" key="5">
    <source>
        <dbReference type="Proteomes" id="UP000514720"/>
    </source>
</evidence>
<feature type="transmembrane region" description="Helical" evidence="1">
    <location>
        <begin position="54"/>
        <end position="73"/>
    </location>
</feature>
<feature type="domain" description="PepSY" evidence="2">
    <location>
        <begin position="360"/>
        <end position="396"/>
    </location>
</feature>
<evidence type="ECO:0000256" key="1">
    <source>
        <dbReference type="SAM" id="Phobius"/>
    </source>
</evidence>
<dbReference type="Gene3D" id="3.10.450.40">
    <property type="match status" value="2"/>
</dbReference>
<protein>
    <recommendedName>
        <fullName evidence="6">PepSY domain-containing protein</fullName>
    </recommendedName>
</protein>
<keyword evidence="1" id="KW-0812">Transmembrane</keyword>
<evidence type="ECO:0008006" key="6">
    <source>
        <dbReference type="Google" id="ProtNLM"/>
    </source>
</evidence>
<name>A0A7L7KTJ9_9MOLU</name>
<dbReference type="Proteomes" id="UP000514720">
    <property type="component" value="Chromosome"/>
</dbReference>
<dbReference type="RefSeq" id="WP_258877085.1">
    <property type="nucleotide sequence ID" value="NZ_CP048914.1"/>
</dbReference>
<reference evidence="4 5" key="1">
    <citation type="submission" date="2020-02" db="EMBL/GenBank/DDBJ databases">
        <authorList>
            <person name="Zheng R.K."/>
            <person name="Sun C.M."/>
        </authorList>
    </citation>
    <scope>NUCLEOTIDE SEQUENCE [LARGE SCALE GENOMIC DNA]</scope>
    <source>
        <strain evidence="5">zrk13</strain>
    </source>
</reference>
<evidence type="ECO:0000259" key="2">
    <source>
        <dbReference type="Pfam" id="PF03413"/>
    </source>
</evidence>
<feature type="domain" description="Anti-sigma factor RsgI-like middle" evidence="3">
    <location>
        <begin position="82"/>
        <end position="211"/>
    </location>
</feature>
<evidence type="ECO:0000259" key="3">
    <source>
        <dbReference type="Pfam" id="PF23750"/>
    </source>
</evidence>